<accession>A0A9P6QL29</accession>
<comment type="caution">
    <text evidence="2">The sequence shown here is derived from an EMBL/GenBank/DDBJ whole genome shotgun (WGS) entry which is preliminary data.</text>
</comment>
<name>A0A9P6QL29_9FUNG</name>
<protein>
    <recommendedName>
        <fullName evidence="1">Cyanovirin-N domain-containing protein</fullName>
    </recommendedName>
</protein>
<reference evidence="2" key="1">
    <citation type="journal article" date="2020" name="Fungal Divers.">
        <title>Resolving the Mortierellaceae phylogeny through synthesis of multi-gene phylogenetics and phylogenomics.</title>
        <authorList>
            <person name="Vandepol N."/>
            <person name="Liber J."/>
            <person name="Desiro A."/>
            <person name="Na H."/>
            <person name="Kennedy M."/>
            <person name="Barry K."/>
            <person name="Grigoriev I.V."/>
            <person name="Miller A.N."/>
            <person name="O'Donnell K."/>
            <person name="Stajich J.E."/>
            <person name="Bonito G."/>
        </authorList>
    </citation>
    <scope>NUCLEOTIDE SEQUENCE</scope>
    <source>
        <strain evidence="2">BC1065</strain>
    </source>
</reference>
<dbReference type="EMBL" id="JAAAJB010000060">
    <property type="protein sequence ID" value="KAG0268076.1"/>
    <property type="molecule type" value="Genomic_DNA"/>
</dbReference>
<dbReference type="Proteomes" id="UP000807716">
    <property type="component" value="Unassembled WGS sequence"/>
</dbReference>
<gene>
    <name evidence="2" type="ORF">DFQ27_007580</name>
</gene>
<dbReference type="SUPFAM" id="SSF51322">
    <property type="entry name" value="Cyanovirin-N"/>
    <property type="match status" value="1"/>
</dbReference>
<evidence type="ECO:0000259" key="1">
    <source>
        <dbReference type="Pfam" id="PF08881"/>
    </source>
</evidence>
<sequence length="66" mass="7641">MTMILSNAAELAWGHTKFSRHAKRIKVSGSATLHAEVKDHRGHYHHSSLELHQRIFNKNGRLVYKH</sequence>
<evidence type="ECO:0000313" key="3">
    <source>
        <dbReference type="Proteomes" id="UP000807716"/>
    </source>
</evidence>
<feature type="domain" description="Cyanovirin-N" evidence="1">
    <location>
        <begin position="4"/>
        <end position="63"/>
    </location>
</feature>
<dbReference type="Gene3D" id="2.30.60.10">
    <property type="entry name" value="Cyanovirin-N"/>
    <property type="match status" value="1"/>
</dbReference>
<dbReference type="InterPro" id="IPR036673">
    <property type="entry name" value="Cyanovirin-N_sf"/>
</dbReference>
<proteinExistence type="predicted"/>
<dbReference type="Pfam" id="PF08881">
    <property type="entry name" value="CVNH"/>
    <property type="match status" value="1"/>
</dbReference>
<keyword evidence="3" id="KW-1185">Reference proteome</keyword>
<organism evidence="2 3">
    <name type="scientific">Actinomortierella ambigua</name>
    <dbReference type="NCBI Taxonomy" id="1343610"/>
    <lineage>
        <taxon>Eukaryota</taxon>
        <taxon>Fungi</taxon>
        <taxon>Fungi incertae sedis</taxon>
        <taxon>Mucoromycota</taxon>
        <taxon>Mortierellomycotina</taxon>
        <taxon>Mortierellomycetes</taxon>
        <taxon>Mortierellales</taxon>
        <taxon>Mortierellaceae</taxon>
        <taxon>Actinomortierella</taxon>
    </lineage>
</organism>
<evidence type="ECO:0000313" key="2">
    <source>
        <dbReference type="EMBL" id="KAG0268076.1"/>
    </source>
</evidence>
<dbReference type="OrthoDB" id="2107166at2759"/>
<dbReference type="InterPro" id="IPR011058">
    <property type="entry name" value="Cyanovirin-N"/>
</dbReference>
<dbReference type="AlphaFoldDB" id="A0A9P6QL29"/>